<dbReference type="InterPro" id="IPR044878">
    <property type="entry name" value="UbiA_sf"/>
</dbReference>
<dbReference type="Proteomes" id="UP000244855">
    <property type="component" value="Unassembled WGS sequence"/>
</dbReference>
<feature type="signal peptide" evidence="1">
    <location>
        <begin position="1"/>
        <end position="19"/>
    </location>
</feature>
<organism evidence="2 3">
    <name type="scientific">Periconia macrospinosa</name>
    <dbReference type="NCBI Taxonomy" id="97972"/>
    <lineage>
        <taxon>Eukaryota</taxon>
        <taxon>Fungi</taxon>
        <taxon>Dikarya</taxon>
        <taxon>Ascomycota</taxon>
        <taxon>Pezizomycotina</taxon>
        <taxon>Dothideomycetes</taxon>
        <taxon>Pleosporomycetidae</taxon>
        <taxon>Pleosporales</taxon>
        <taxon>Massarineae</taxon>
        <taxon>Periconiaceae</taxon>
        <taxon>Periconia</taxon>
    </lineage>
</organism>
<protein>
    <submittedName>
        <fullName evidence="2">Uncharacterized protein</fullName>
    </submittedName>
</protein>
<name>A0A2V1E3T2_9PLEO</name>
<dbReference type="STRING" id="97972.A0A2V1E3T2"/>
<accession>A0A2V1E3T2</accession>
<keyword evidence="3" id="KW-1185">Reference proteome</keyword>
<dbReference type="Gene3D" id="1.10.357.140">
    <property type="entry name" value="UbiA prenyltransferase"/>
    <property type="match status" value="1"/>
</dbReference>
<evidence type="ECO:0000313" key="2">
    <source>
        <dbReference type="EMBL" id="PVI04799.1"/>
    </source>
</evidence>
<dbReference type="OrthoDB" id="434972at2759"/>
<sequence length="112" mass="12253">MRTPLVLLWLWLLTLQCCIQNQRHTSSVEEDAKNKPWRPVPSGRISIENAADLLTIVFLITGVTSYLLGVFPDDVNGVVRNALNAAGFTCFFAGSLKIAIGDQHVLSASAQQ</sequence>
<evidence type="ECO:0000256" key="1">
    <source>
        <dbReference type="SAM" id="SignalP"/>
    </source>
</evidence>
<proteinExistence type="predicted"/>
<dbReference type="EMBL" id="KZ805318">
    <property type="protein sequence ID" value="PVI04799.1"/>
    <property type="molecule type" value="Genomic_DNA"/>
</dbReference>
<keyword evidence="1" id="KW-0732">Signal</keyword>
<evidence type="ECO:0000313" key="3">
    <source>
        <dbReference type="Proteomes" id="UP000244855"/>
    </source>
</evidence>
<feature type="chain" id="PRO_5015896818" evidence="1">
    <location>
        <begin position="20"/>
        <end position="112"/>
    </location>
</feature>
<dbReference type="AlphaFoldDB" id="A0A2V1E3T2"/>
<gene>
    <name evidence="2" type="ORF">DM02DRAFT_651240</name>
</gene>
<reference evidence="2 3" key="1">
    <citation type="journal article" date="2018" name="Sci. Rep.">
        <title>Comparative genomics provides insights into the lifestyle and reveals functional heterogeneity of dark septate endophytic fungi.</title>
        <authorList>
            <person name="Knapp D.G."/>
            <person name="Nemeth J.B."/>
            <person name="Barry K."/>
            <person name="Hainaut M."/>
            <person name="Henrissat B."/>
            <person name="Johnson J."/>
            <person name="Kuo A."/>
            <person name="Lim J.H.P."/>
            <person name="Lipzen A."/>
            <person name="Nolan M."/>
            <person name="Ohm R.A."/>
            <person name="Tamas L."/>
            <person name="Grigoriev I.V."/>
            <person name="Spatafora J.W."/>
            <person name="Nagy L.G."/>
            <person name="Kovacs G.M."/>
        </authorList>
    </citation>
    <scope>NUCLEOTIDE SEQUENCE [LARGE SCALE GENOMIC DNA]</scope>
    <source>
        <strain evidence="2 3">DSE2036</strain>
    </source>
</reference>